<dbReference type="PANTHER" id="PTHR24406">
    <property type="entry name" value="TRANSCRIPTIONAL REPRESSOR CTCFL-RELATED"/>
    <property type="match status" value="1"/>
</dbReference>
<evidence type="ECO:0000256" key="4">
    <source>
        <dbReference type="ARBA" id="ARBA00022771"/>
    </source>
</evidence>
<proteinExistence type="predicted"/>
<feature type="region of interest" description="Disordered" evidence="11">
    <location>
        <begin position="160"/>
        <end position="211"/>
    </location>
</feature>
<feature type="binding site" evidence="10">
    <location>
        <position position="73"/>
    </location>
    <ligand>
        <name>Zn(2+)</name>
        <dbReference type="ChEBI" id="CHEBI:29105"/>
    </ligand>
</feature>
<dbReference type="Pfam" id="PF13894">
    <property type="entry name" value="zf-C2H2_4"/>
    <property type="match status" value="1"/>
</dbReference>
<dbReference type="PROSITE" id="PS00028">
    <property type="entry name" value="ZINC_FINGER_C2H2_1"/>
    <property type="match status" value="10"/>
</dbReference>
<name>A0AAD5L716_9CRUS</name>
<dbReference type="PROSITE" id="PS51915">
    <property type="entry name" value="ZAD"/>
    <property type="match status" value="1"/>
</dbReference>
<dbReference type="PROSITE" id="PS50157">
    <property type="entry name" value="ZINC_FINGER_C2H2_2"/>
    <property type="match status" value="12"/>
</dbReference>
<dbReference type="FunFam" id="3.30.160.60:FF:000072">
    <property type="entry name" value="zinc finger protein 143 isoform X1"/>
    <property type="match status" value="1"/>
</dbReference>
<dbReference type="InterPro" id="IPR050888">
    <property type="entry name" value="ZnF_C2H2-type_TF"/>
</dbReference>
<keyword evidence="7" id="KW-0804">Transcription</keyword>
<evidence type="ECO:0000256" key="3">
    <source>
        <dbReference type="ARBA" id="ARBA00022737"/>
    </source>
</evidence>
<dbReference type="GO" id="GO:0003682">
    <property type="term" value="F:chromatin binding"/>
    <property type="evidence" value="ECO:0007669"/>
    <property type="project" value="UniProtKB-ARBA"/>
</dbReference>
<feature type="domain" description="C2H2-type" evidence="12">
    <location>
        <begin position="556"/>
        <end position="584"/>
    </location>
</feature>
<evidence type="ECO:0000256" key="6">
    <source>
        <dbReference type="ARBA" id="ARBA00023015"/>
    </source>
</evidence>
<comment type="subcellular location">
    <subcellularLocation>
        <location evidence="1">Nucleus</location>
    </subcellularLocation>
</comment>
<feature type="binding site" evidence="10">
    <location>
        <position position="70"/>
    </location>
    <ligand>
        <name>Zn(2+)</name>
        <dbReference type="ChEBI" id="CHEBI:29105"/>
    </ligand>
</feature>
<dbReference type="FunFam" id="3.30.160.60:FF:000702">
    <property type="entry name" value="Transcription factor E4F1 isoform 1"/>
    <property type="match status" value="1"/>
</dbReference>
<dbReference type="SUPFAM" id="SSF57667">
    <property type="entry name" value="beta-beta-alpha zinc fingers"/>
    <property type="match status" value="7"/>
</dbReference>
<dbReference type="Pfam" id="PF00096">
    <property type="entry name" value="zf-C2H2"/>
    <property type="match status" value="9"/>
</dbReference>
<sequence>MYVLLVNQGDGINPADPTSIWTCRLCGIQMYNPVYLHLFSESGENPLVSTIRRFLDIKIEDSDKLPTTLCQSCTTKVEELESFYNNCQDAQKLLAIQHGVQFHNEGIIEDQALMIPPTQNTIAAVTLKESETNTVTSSPSTTILTVDKLLETAIKDTCILSGEESEESESTDCLSDDDNLTDDPSDAEEKEEYSIGKRTRSAMFARKSDPPVPRKRKKLVFTLEYLESKLNRKLDGEEAGRLKEYIQKGQNTKIFEMLVGGGKDQVWKCQYCTEEIRGSPKDVKEHYATLHESVPIFPCQLCDKVCRSVNYYRIHRLSHLAEYPCETCGKIFKDNSKLVLHRQVHSNKRPHECDVCGKTFKRATTVRVHKRTVHGSKDEQFLFTCELCGKRFKTNFELKKHLDKHPSEDNPLPYQCKYCDARFPDKAQQITHSNTLHANEGEYVCHICGKKVKTETALENHVKSHSGIRDLKCHICDAAFASRYTLNAHVKRHAITEPLFSCPYCGKGSKSKANLEQHIRIHTGVRPYSCSVCNAAFKHRSHLKVHMTIHTGEHPFACHECNKTFRTNKQRTSHMSYVHNTVRNFACEICGKAFKTLKDLKIHSTLHTGEKNHVCPTCGKAFRVRANYYKHRKIHERTSIEQHQQEAQDHSEQLQDQPVARQNNVQPVRGEISTVNVALPNPPAVLLDNFTLDGASTLHASATMETVPPGSEHLNTHGTSTISDEGVLLFRASLTPLTDTKEFSGISG</sequence>
<evidence type="ECO:0000256" key="5">
    <source>
        <dbReference type="ARBA" id="ARBA00022833"/>
    </source>
</evidence>
<gene>
    <name evidence="14" type="ORF">GHT06_022605</name>
</gene>
<feature type="domain" description="C2H2-type" evidence="12">
    <location>
        <begin position="323"/>
        <end position="350"/>
    </location>
</feature>
<keyword evidence="8" id="KW-0539">Nucleus</keyword>
<evidence type="ECO:0000256" key="1">
    <source>
        <dbReference type="ARBA" id="ARBA00004123"/>
    </source>
</evidence>
<feature type="domain" description="C2H2-type" evidence="12">
    <location>
        <begin position="613"/>
        <end position="640"/>
    </location>
</feature>
<feature type="binding site" evidence="10">
    <location>
        <position position="23"/>
    </location>
    <ligand>
        <name>Zn(2+)</name>
        <dbReference type="ChEBI" id="CHEBI:29105"/>
    </ligand>
</feature>
<dbReference type="Pfam" id="PF07776">
    <property type="entry name" value="zf-AD"/>
    <property type="match status" value="1"/>
</dbReference>
<organism evidence="14 15">
    <name type="scientific">Daphnia sinensis</name>
    <dbReference type="NCBI Taxonomy" id="1820382"/>
    <lineage>
        <taxon>Eukaryota</taxon>
        <taxon>Metazoa</taxon>
        <taxon>Ecdysozoa</taxon>
        <taxon>Arthropoda</taxon>
        <taxon>Crustacea</taxon>
        <taxon>Branchiopoda</taxon>
        <taxon>Diplostraca</taxon>
        <taxon>Cladocera</taxon>
        <taxon>Anomopoda</taxon>
        <taxon>Daphniidae</taxon>
        <taxon>Daphnia</taxon>
        <taxon>Daphnia similis group</taxon>
    </lineage>
</organism>
<evidence type="ECO:0000256" key="9">
    <source>
        <dbReference type="PROSITE-ProRule" id="PRU00042"/>
    </source>
</evidence>
<dbReference type="FunFam" id="3.30.160.60:FF:001227">
    <property type="entry name" value="Zinc finger and BTB domain containing 41"/>
    <property type="match status" value="1"/>
</dbReference>
<evidence type="ECO:0000256" key="7">
    <source>
        <dbReference type="ARBA" id="ARBA00023163"/>
    </source>
</evidence>
<evidence type="ECO:0000313" key="15">
    <source>
        <dbReference type="Proteomes" id="UP000820818"/>
    </source>
</evidence>
<dbReference type="FunFam" id="3.30.160.60:FF:000733">
    <property type="entry name" value="Zinc finger protein 236 variant"/>
    <property type="match status" value="1"/>
</dbReference>
<accession>A0AAD5L716</accession>
<dbReference type="FunFam" id="3.30.160.60:FF:000100">
    <property type="entry name" value="Zinc finger 45-like"/>
    <property type="match status" value="1"/>
</dbReference>
<feature type="domain" description="C2H2-type" evidence="12">
    <location>
        <begin position="528"/>
        <end position="555"/>
    </location>
</feature>
<feature type="domain" description="C2H2-type" evidence="12">
    <location>
        <begin position="500"/>
        <end position="527"/>
    </location>
</feature>
<dbReference type="Pfam" id="PF12874">
    <property type="entry name" value="zf-met"/>
    <property type="match status" value="1"/>
</dbReference>
<keyword evidence="3" id="KW-0677">Repeat</keyword>
<dbReference type="SMART" id="SM00868">
    <property type="entry name" value="zf-AD"/>
    <property type="match status" value="1"/>
</dbReference>
<feature type="domain" description="C2H2-type" evidence="12">
    <location>
        <begin position="471"/>
        <end position="498"/>
    </location>
</feature>
<dbReference type="InterPro" id="IPR012934">
    <property type="entry name" value="Znf_AD"/>
</dbReference>
<evidence type="ECO:0000256" key="11">
    <source>
        <dbReference type="SAM" id="MobiDB-lite"/>
    </source>
</evidence>
<dbReference type="Gene3D" id="3.30.160.60">
    <property type="entry name" value="Classic Zinc Finger"/>
    <property type="match status" value="10"/>
</dbReference>
<feature type="domain" description="ZAD" evidence="13">
    <location>
        <begin position="21"/>
        <end position="97"/>
    </location>
</feature>
<evidence type="ECO:0000313" key="14">
    <source>
        <dbReference type="EMBL" id="KAI9552243.1"/>
    </source>
</evidence>
<protein>
    <submittedName>
        <fullName evidence="14">Uncharacterized protein</fullName>
    </submittedName>
</protein>
<evidence type="ECO:0000256" key="2">
    <source>
        <dbReference type="ARBA" id="ARBA00022723"/>
    </source>
</evidence>
<keyword evidence="5 10" id="KW-0862">Zinc</keyword>
<evidence type="ECO:0000259" key="13">
    <source>
        <dbReference type="PROSITE" id="PS51915"/>
    </source>
</evidence>
<feature type="binding site" evidence="10">
    <location>
        <position position="26"/>
    </location>
    <ligand>
        <name>Zn(2+)</name>
        <dbReference type="ChEBI" id="CHEBI:29105"/>
    </ligand>
</feature>
<keyword evidence="15" id="KW-1185">Reference proteome</keyword>
<feature type="compositionally biased region" description="Acidic residues" evidence="11">
    <location>
        <begin position="163"/>
        <end position="191"/>
    </location>
</feature>
<dbReference type="GO" id="GO:0005634">
    <property type="term" value="C:nucleus"/>
    <property type="evidence" value="ECO:0007669"/>
    <property type="project" value="UniProtKB-SubCell"/>
</dbReference>
<dbReference type="Proteomes" id="UP000820818">
    <property type="component" value="Linkage Group LG10"/>
</dbReference>
<dbReference type="EMBL" id="WJBH02000010">
    <property type="protein sequence ID" value="KAI9552243.1"/>
    <property type="molecule type" value="Genomic_DNA"/>
</dbReference>
<feature type="domain" description="C2H2-type" evidence="12">
    <location>
        <begin position="414"/>
        <end position="442"/>
    </location>
</feature>
<feature type="domain" description="C2H2-type" evidence="12">
    <location>
        <begin position="383"/>
        <end position="410"/>
    </location>
</feature>
<evidence type="ECO:0000259" key="12">
    <source>
        <dbReference type="PROSITE" id="PS50157"/>
    </source>
</evidence>
<feature type="domain" description="C2H2-type" evidence="12">
    <location>
        <begin position="443"/>
        <end position="470"/>
    </location>
</feature>
<dbReference type="SUPFAM" id="SSF57716">
    <property type="entry name" value="Glucocorticoid receptor-like (DNA-binding domain)"/>
    <property type="match status" value="1"/>
</dbReference>
<keyword evidence="2 10" id="KW-0479">Metal-binding</keyword>
<dbReference type="FunFam" id="3.30.160.60:FF:000446">
    <property type="entry name" value="Zinc finger protein"/>
    <property type="match status" value="1"/>
</dbReference>
<feature type="domain" description="C2H2-type" evidence="12">
    <location>
        <begin position="351"/>
        <end position="379"/>
    </location>
</feature>
<evidence type="ECO:0000256" key="10">
    <source>
        <dbReference type="PROSITE-ProRule" id="PRU01263"/>
    </source>
</evidence>
<dbReference type="AlphaFoldDB" id="A0AAD5L716"/>
<feature type="domain" description="C2H2-type" evidence="12">
    <location>
        <begin position="297"/>
        <end position="324"/>
    </location>
</feature>
<keyword evidence="4 9" id="KW-0863">Zinc-finger</keyword>
<dbReference type="FunFam" id="3.30.160.60:FF:004160">
    <property type="match status" value="1"/>
</dbReference>
<comment type="caution">
    <text evidence="14">The sequence shown here is derived from an EMBL/GenBank/DDBJ whole genome shotgun (WGS) entry which is preliminary data.</text>
</comment>
<dbReference type="Gene3D" id="3.40.1800.20">
    <property type="match status" value="1"/>
</dbReference>
<dbReference type="FunFam" id="3.30.160.60:FF:000690">
    <property type="entry name" value="Zinc finger protein 354C"/>
    <property type="match status" value="1"/>
</dbReference>
<feature type="domain" description="C2H2-type" evidence="12">
    <location>
        <begin position="585"/>
        <end position="612"/>
    </location>
</feature>
<evidence type="ECO:0000256" key="8">
    <source>
        <dbReference type="ARBA" id="ARBA00023242"/>
    </source>
</evidence>
<reference evidence="14 15" key="1">
    <citation type="submission" date="2022-05" db="EMBL/GenBank/DDBJ databases">
        <title>A multi-omics perspective on studying reproductive biology in Daphnia sinensis.</title>
        <authorList>
            <person name="Jia J."/>
        </authorList>
    </citation>
    <scope>NUCLEOTIDE SEQUENCE [LARGE SCALE GENOMIC DNA]</scope>
    <source>
        <strain evidence="14 15">WSL</strain>
    </source>
</reference>
<dbReference type="GO" id="GO:0008270">
    <property type="term" value="F:zinc ion binding"/>
    <property type="evidence" value="ECO:0007669"/>
    <property type="project" value="UniProtKB-UniRule"/>
</dbReference>
<dbReference type="InterPro" id="IPR036236">
    <property type="entry name" value="Znf_C2H2_sf"/>
</dbReference>
<dbReference type="InterPro" id="IPR013087">
    <property type="entry name" value="Znf_C2H2_type"/>
</dbReference>
<dbReference type="SMART" id="SM00355">
    <property type="entry name" value="ZnF_C2H2"/>
    <property type="match status" value="13"/>
</dbReference>
<keyword evidence="6" id="KW-0805">Transcription regulation</keyword>